<evidence type="ECO:0000259" key="2">
    <source>
        <dbReference type="Pfam" id="PF18902"/>
    </source>
</evidence>
<dbReference type="RefSeq" id="WP_096204541.1">
    <property type="nucleotide sequence ID" value="NZ_FZMP01000083.1"/>
</dbReference>
<proteinExistence type="predicted"/>
<feature type="transmembrane region" description="Helical" evidence="1">
    <location>
        <begin position="118"/>
        <end position="135"/>
    </location>
</feature>
<feature type="transmembrane region" description="Helical" evidence="1">
    <location>
        <begin position="75"/>
        <end position="106"/>
    </location>
</feature>
<keyword evidence="4" id="KW-1185">Reference proteome</keyword>
<accession>A0A284VLU8</accession>
<dbReference type="Proteomes" id="UP000218615">
    <property type="component" value="Unassembled WGS sequence"/>
</dbReference>
<dbReference type="AlphaFoldDB" id="A0A284VLU8"/>
<evidence type="ECO:0000313" key="3">
    <source>
        <dbReference type="EMBL" id="SNQ60256.1"/>
    </source>
</evidence>
<evidence type="ECO:0000256" key="1">
    <source>
        <dbReference type="SAM" id="Phobius"/>
    </source>
</evidence>
<organism evidence="3 4">
    <name type="scientific">Candidatus Methanoperedens nitratireducens</name>
    <dbReference type="NCBI Taxonomy" id="1392998"/>
    <lineage>
        <taxon>Archaea</taxon>
        <taxon>Methanobacteriati</taxon>
        <taxon>Methanobacteriota</taxon>
        <taxon>Stenosarchaea group</taxon>
        <taxon>Methanomicrobia</taxon>
        <taxon>Methanosarcinales</taxon>
        <taxon>ANME-2 cluster</taxon>
        <taxon>Candidatus Methanoperedentaceae</taxon>
        <taxon>Candidatus Methanoperedens</taxon>
    </lineage>
</organism>
<keyword evidence="1" id="KW-0472">Membrane</keyword>
<name>A0A284VLU8_9EURY</name>
<feature type="transmembrane region" description="Helical" evidence="1">
    <location>
        <begin position="147"/>
        <end position="167"/>
    </location>
</feature>
<evidence type="ECO:0000313" key="4">
    <source>
        <dbReference type="Proteomes" id="UP000218615"/>
    </source>
</evidence>
<reference evidence="4" key="1">
    <citation type="submission" date="2017-06" db="EMBL/GenBank/DDBJ databases">
        <authorList>
            <person name="Cremers G."/>
        </authorList>
    </citation>
    <scope>NUCLEOTIDE SEQUENCE [LARGE SCALE GENOMIC DNA]</scope>
</reference>
<sequence length="174" mass="19792">MDTDRKTSAVEAVNQKKREKYLITDIILLVNYFLSVVTLQRLLFLLSFITYGIGDSITAVYMMEKRGVMYETNPLVRFVYISSGGQGVVAMKVFYASIILFFAWLISRRKNTHWKVNGFLFALIIGSIMVMQANLKTANDTIPQSTASIMFTFLSMEALFVMMGYLIDKPDFAS</sequence>
<keyword evidence="1" id="KW-1133">Transmembrane helix</keyword>
<feature type="transmembrane region" description="Helical" evidence="1">
    <location>
        <begin position="21"/>
        <end position="37"/>
    </location>
</feature>
<gene>
    <name evidence="3" type="ORF">MNV_1730004</name>
</gene>
<dbReference type="Pfam" id="PF18902">
    <property type="entry name" value="DUF5658"/>
    <property type="match status" value="1"/>
</dbReference>
<keyword evidence="1" id="KW-0812">Transmembrane</keyword>
<dbReference type="EMBL" id="FZMP01000083">
    <property type="protein sequence ID" value="SNQ60256.1"/>
    <property type="molecule type" value="Genomic_DNA"/>
</dbReference>
<dbReference type="InterPro" id="IPR043717">
    <property type="entry name" value="DUF5658"/>
</dbReference>
<feature type="domain" description="DUF5658" evidence="2">
    <location>
        <begin position="48"/>
        <end position="131"/>
    </location>
</feature>
<protein>
    <recommendedName>
        <fullName evidence="2">DUF5658 domain-containing protein</fullName>
    </recommendedName>
</protein>